<feature type="region of interest" description="Disordered" evidence="1">
    <location>
        <begin position="107"/>
        <end position="131"/>
    </location>
</feature>
<feature type="compositionally biased region" description="Low complexity" evidence="1">
    <location>
        <begin position="59"/>
        <end position="70"/>
    </location>
</feature>
<organism evidence="2 3">
    <name type="scientific">Cirrhinus mrigala</name>
    <name type="common">Mrigala</name>
    <dbReference type="NCBI Taxonomy" id="683832"/>
    <lineage>
        <taxon>Eukaryota</taxon>
        <taxon>Metazoa</taxon>
        <taxon>Chordata</taxon>
        <taxon>Craniata</taxon>
        <taxon>Vertebrata</taxon>
        <taxon>Euteleostomi</taxon>
        <taxon>Actinopterygii</taxon>
        <taxon>Neopterygii</taxon>
        <taxon>Teleostei</taxon>
        <taxon>Ostariophysi</taxon>
        <taxon>Cypriniformes</taxon>
        <taxon>Cyprinidae</taxon>
        <taxon>Labeoninae</taxon>
        <taxon>Labeonini</taxon>
        <taxon>Cirrhinus</taxon>
    </lineage>
</organism>
<feature type="compositionally biased region" description="Low complexity" evidence="1">
    <location>
        <begin position="14"/>
        <end position="38"/>
    </location>
</feature>
<keyword evidence="3" id="KW-1185">Reference proteome</keyword>
<feature type="region of interest" description="Disordered" evidence="1">
    <location>
        <begin position="1"/>
        <end position="75"/>
    </location>
</feature>
<dbReference type="EMBL" id="JAMKFB020000009">
    <property type="protein sequence ID" value="KAL0185392.1"/>
    <property type="molecule type" value="Genomic_DNA"/>
</dbReference>
<evidence type="ECO:0000313" key="2">
    <source>
        <dbReference type="EMBL" id="KAL0185392.1"/>
    </source>
</evidence>
<feature type="non-terminal residue" evidence="2">
    <location>
        <position position="131"/>
    </location>
</feature>
<comment type="caution">
    <text evidence="2">The sequence shown here is derived from an EMBL/GenBank/DDBJ whole genome shotgun (WGS) entry which is preliminary data.</text>
</comment>
<feature type="compositionally biased region" description="Acidic residues" evidence="1">
    <location>
        <begin position="1"/>
        <end position="13"/>
    </location>
</feature>
<gene>
    <name evidence="2" type="ORF">M9458_021089</name>
</gene>
<dbReference type="Proteomes" id="UP001529510">
    <property type="component" value="Unassembled WGS sequence"/>
</dbReference>
<accession>A0ABD0QGP2</accession>
<sequence length="131" mass="13717">GEEESFALNDPDEGFSSGASNSSQPSGLRGSAAARAAGRGSGSKKSHVSSEKRSAAHRTSQQTSSTSCTTLDCRPPVADVGLIEAELSSGAEARRYSILSLQEQRLPEETGMLSPGKQTRSPSFNMQIISQ</sequence>
<feature type="non-terminal residue" evidence="2">
    <location>
        <position position="1"/>
    </location>
</feature>
<protein>
    <submittedName>
        <fullName evidence="2">Uncharacterized protein</fullName>
    </submittedName>
</protein>
<feature type="compositionally biased region" description="Polar residues" evidence="1">
    <location>
        <begin position="116"/>
        <end position="131"/>
    </location>
</feature>
<proteinExistence type="predicted"/>
<evidence type="ECO:0000313" key="3">
    <source>
        <dbReference type="Proteomes" id="UP001529510"/>
    </source>
</evidence>
<evidence type="ECO:0000256" key="1">
    <source>
        <dbReference type="SAM" id="MobiDB-lite"/>
    </source>
</evidence>
<name>A0ABD0QGP2_CIRMR</name>
<reference evidence="2 3" key="1">
    <citation type="submission" date="2024-05" db="EMBL/GenBank/DDBJ databases">
        <title>Genome sequencing and assembly of Indian major carp, Cirrhinus mrigala (Hamilton, 1822).</title>
        <authorList>
            <person name="Mohindra V."/>
            <person name="Chowdhury L.M."/>
            <person name="Lal K."/>
            <person name="Jena J.K."/>
        </authorList>
    </citation>
    <scope>NUCLEOTIDE SEQUENCE [LARGE SCALE GENOMIC DNA]</scope>
    <source>
        <strain evidence="2">CM1030</strain>
        <tissue evidence="2">Blood</tissue>
    </source>
</reference>
<dbReference type="AlphaFoldDB" id="A0ABD0QGP2"/>